<name>A0A2H3C9G8_9AGAR</name>
<keyword evidence="2" id="KW-1185">Reference proteome</keyword>
<protein>
    <submittedName>
        <fullName evidence="1">Uncharacterized protein</fullName>
    </submittedName>
</protein>
<evidence type="ECO:0000313" key="2">
    <source>
        <dbReference type="Proteomes" id="UP000218334"/>
    </source>
</evidence>
<reference evidence="2" key="1">
    <citation type="journal article" date="2017" name="Nat. Ecol. Evol.">
        <title>Genome expansion and lineage-specific genetic innovations in the forest pathogenic fungi Armillaria.</title>
        <authorList>
            <person name="Sipos G."/>
            <person name="Prasanna A.N."/>
            <person name="Walter M.C."/>
            <person name="O'Connor E."/>
            <person name="Balint B."/>
            <person name="Krizsan K."/>
            <person name="Kiss B."/>
            <person name="Hess J."/>
            <person name="Varga T."/>
            <person name="Slot J."/>
            <person name="Riley R."/>
            <person name="Boka B."/>
            <person name="Rigling D."/>
            <person name="Barry K."/>
            <person name="Lee J."/>
            <person name="Mihaltcheva S."/>
            <person name="LaButti K."/>
            <person name="Lipzen A."/>
            <person name="Waldron R."/>
            <person name="Moloney N.M."/>
            <person name="Sperisen C."/>
            <person name="Kredics L."/>
            <person name="Vagvoelgyi C."/>
            <person name="Patrignani A."/>
            <person name="Fitzpatrick D."/>
            <person name="Nagy I."/>
            <person name="Doyle S."/>
            <person name="Anderson J.B."/>
            <person name="Grigoriev I.V."/>
            <person name="Gueldener U."/>
            <person name="Muensterkoetter M."/>
            <person name="Nagy L.G."/>
        </authorList>
    </citation>
    <scope>NUCLEOTIDE SEQUENCE [LARGE SCALE GENOMIC DNA]</scope>
    <source>
        <strain evidence="2">28-4</strain>
    </source>
</reference>
<dbReference type="EMBL" id="KZ293420">
    <property type="protein sequence ID" value="PBK73427.1"/>
    <property type="molecule type" value="Genomic_DNA"/>
</dbReference>
<dbReference type="Proteomes" id="UP000218334">
    <property type="component" value="Unassembled WGS sequence"/>
</dbReference>
<evidence type="ECO:0000313" key="1">
    <source>
        <dbReference type="EMBL" id="PBK73427.1"/>
    </source>
</evidence>
<proteinExistence type="predicted"/>
<dbReference type="STRING" id="1076256.A0A2H3C9G8"/>
<sequence length="216" mass="23963">MVLSPISERYMRQPSGADQSKVPLSCLYPSASLLSTLGSWRLATLTTLYFSGATEKVLVEDLAGEELWTVENLKVLVYNTQNAKYEDWWAKDRAPALVKSSVIKLPIASPWHGCGRTSCTQTLDGCNRSVSDWFDLVHGHHDSPSGGFVSAFSQKVIDGGTEFPASNFRLPNAHARSVLSWELKPVPRFRAEKCYSPPFAVGVYPKREESLPEGHF</sequence>
<organism evidence="1 2">
    <name type="scientific">Armillaria solidipes</name>
    <dbReference type="NCBI Taxonomy" id="1076256"/>
    <lineage>
        <taxon>Eukaryota</taxon>
        <taxon>Fungi</taxon>
        <taxon>Dikarya</taxon>
        <taxon>Basidiomycota</taxon>
        <taxon>Agaricomycotina</taxon>
        <taxon>Agaricomycetes</taxon>
        <taxon>Agaricomycetidae</taxon>
        <taxon>Agaricales</taxon>
        <taxon>Marasmiineae</taxon>
        <taxon>Physalacriaceae</taxon>
        <taxon>Armillaria</taxon>
    </lineage>
</organism>
<gene>
    <name evidence="1" type="ORF">ARMSODRAFT_971873</name>
</gene>
<accession>A0A2H3C9G8</accession>
<dbReference type="AlphaFoldDB" id="A0A2H3C9G8"/>